<dbReference type="RefSeq" id="XP_040785535.1">
    <property type="nucleotide sequence ID" value="XM_040933670.1"/>
</dbReference>
<organism evidence="1 2">
    <name type="scientific">Cucurbitaria berberidis CBS 394.84</name>
    <dbReference type="NCBI Taxonomy" id="1168544"/>
    <lineage>
        <taxon>Eukaryota</taxon>
        <taxon>Fungi</taxon>
        <taxon>Dikarya</taxon>
        <taxon>Ascomycota</taxon>
        <taxon>Pezizomycotina</taxon>
        <taxon>Dothideomycetes</taxon>
        <taxon>Pleosporomycetidae</taxon>
        <taxon>Pleosporales</taxon>
        <taxon>Pleosporineae</taxon>
        <taxon>Cucurbitariaceae</taxon>
        <taxon>Cucurbitaria</taxon>
    </lineage>
</organism>
<reference evidence="1" key="1">
    <citation type="submission" date="2020-01" db="EMBL/GenBank/DDBJ databases">
        <authorList>
            <consortium name="DOE Joint Genome Institute"/>
            <person name="Haridas S."/>
            <person name="Albert R."/>
            <person name="Binder M."/>
            <person name="Bloem J."/>
            <person name="Labutti K."/>
            <person name="Salamov A."/>
            <person name="Andreopoulos B."/>
            <person name="Baker S.E."/>
            <person name="Barry K."/>
            <person name="Bills G."/>
            <person name="Bluhm B.H."/>
            <person name="Cannon C."/>
            <person name="Castanera R."/>
            <person name="Culley D.E."/>
            <person name="Daum C."/>
            <person name="Ezra D."/>
            <person name="Gonzalez J.B."/>
            <person name="Henrissat B."/>
            <person name="Kuo A."/>
            <person name="Liang C."/>
            <person name="Lipzen A."/>
            <person name="Lutzoni F."/>
            <person name="Magnuson J."/>
            <person name="Mondo S."/>
            <person name="Nolan M."/>
            <person name="Ohm R."/>
            <person name="Pangilinan J."/>
            <person name="Park H.-J."/>
            <person name="Ramirez L."/>
            <person name="Alfaro M."/>
            <person name="Sun H."/>
            <person name="Tritt A."/>
            <person name="Yoshinaga Y."/>
            <person name="Zwiers L.-H."/>
            <person name="Turgeon B.G."/>
            <person name="Goodwin S.B."/>
            <person name="Spatafora J.W."/>
            <person name="Crous P.W."/>
            <person name="Grigoriev I.V."/>
        </authorList>
    </citation>
    <scope>NUCLEOTIDE SEQUENCE</scope>
    <source>
        <strain evidence="1">CBS 394.84</strain>
    </source>
</reference>
<dbReference type="AlphaFoldDB" id="A0A9P4GC89"/>
<proteinExistence type="predicted"/>
<dbReference type="GeneID" id="63850921"/>
<dbReference type="EMBL" id="ML976617">
    <property type="protein sequence ID" value="KAF1842972.1"/>
    <property type="molecule type" value="Genomic_DNA"/>
</dbReference>
<protein>
    <submittedName>
        <fullName evidence="1">Uncharacterized protein</fullName>
    </submittedName>
</protein>
<evidence type="ECO:0000313" key="2">
    <source>
        <dbReference type="Proteomes" id="UP000800039"/>
    </source>
</evidence>
<evidence type="ECO:0000313" key="1">
    <source>
        <dbReference type="EMBL" id="KAF1842972.1"/>
    </source>
</evidence>
<gene>
    <name evidence="1" type="ORF">K460DRAFT_367890</name>
</gene>
<dbReference type="Proteomes" id="UP000800039">
    <property type="component" value="Unassembled WGS sequence"/>
</dbReference>
<keyword evidence="2" id="KW-1185">Reference proteome</keyword>
<comment type="caution">
    <text evidence="1">The sequence shown here is derived from an EMBL/GenBank/DDBJ whole genome shotgun (WGS) entry which is preliminary data.</text>
</comment>
<accession>A0A9P4GC89</accession>
<name>A0A9P4GC89_9PLEO</name>
<sequence>MTLKEVLELLKFLSMILEHPKQQLIVSPIPARVGICDQLCPPANRCAFATVREE</sequence>